<feature type="chain" id="PRO_5045202876" description="Lipoprotein" evidence="1">
    <location>
        <begin position="33"/>
        <end position="116"/>
    </location>
</feature>
<evidence type="ECO:0008006" key="4">
    <source>
        <dbReference type="Google" id="ProtNLM"/>
    </source>
</evidence>
<reference evidence="2 3" key="1">
    <citation type="submission" date="2020-08" db="EMBL/GenBank/DDBJ databases">
        <title>Exploring microbial biodiversity for novel pathways involved in the catabolism of aromatic compounds derived from lignin.</title>
        <authorList>
            <person name="Elkins J."/>
        </authorList>
    </citation>
    <scope>NUCLEOTIDE SEQUENCE [LARGE SCALE GENOMIC DNA]</scope>
    <source>
        <strain evidence="2 3">B1D3A</strain>
    </source>
</reference>
<keyword evidence="1" id="KW-0732">Signal</keyword>
<name>A0ABR6NLV9_9SPHN</name>
<evidence type="ECO:0000256" key="1">
    <source>
        <dbReference type="SAM" id="SignalP"/>
    </source>
</evidence>
<feature type="signal peptide" evidence="1">
    <location>
        <begin position="1"/>
        <end position="32"/>
    </location>
</feature>
<evidence type="ECO:0000313" key="3">
    <source>
        <dbReference type="Proteomes" id="UP001138540"/>
    </source>
</evidence>
<keyword evidence="3" id="KW-1185">Reference proteome</keyword>
<comment type="caution">
    <text evidence="2">The sequence shown here is derived from an EMBL/GenBank/DDBJ whole genome shotgun (WGS) entry which is preliminary data.</text>
</comment>
<proteinExistence type="predicted"/>
<accession>A0ABR6NLV9</accession>
<protein>
    <recommendedName>
        <fullName evidence="4">Lipoprotein</fullName>
    </recommendedName>
</protein>
<gene>
    <name evidence="2" type="ORF">HNP60_003163</name>
</gene>
<dbReference type="RefSeq" id="WP_260394948.1">
    <property type="nucleotide sequence ID" value="NZ_JACHKA010000001.1"/>
</dbReference>
<sequence length="116" mass="12356">MPIPASPIAARSRRAAVALAPLCALLALSACATPEAQLRQGLVNAGLSEPMARCMARPMVEKLSTSQLMKLRSLGKTGDLDPRRTSYNELMRHLRAMQDPEIIRVTASAALGCSLG</sequence>
<evidence type="ECO:0000313" key="2">
    <source>
        <dbReference type="EMBL" id="MBB5987189.1"/>
    </source>
</evidence>
<dbReference type="Proteomes" id="UP001138540">
    <property type="component" value="Unassembled WGS sequence"/>
</dbReference>
<dbReference type="EMBL" id="JACHKA010000001">
    <property type="protein sequence ID" value="MBB5987189.1"/>
    <property type="molecule type" value="Genomic_DNA"/>
</dbReference>
<organism evidence="2 3">
    <name type="scientific">Sphingobium lignivorans</name>
    <dbReference type="NCBI Taxonomy" id="2735886"/>
    <lineage>
        <taxon>Bacteria</taxon>
        <taxon>Pseudomonadati</taxon>
        <taxon>Pseudomonadota</taxon>
        <taxon>Alphaproteobacteria</taxon>
        <taxon>Sphingomonadales</taxon>
        <taxon>Sphingomonadaceae</taxon>
        <taxon>Sphingobium</taxon>
    </lineage>
</organism>